<accession>A0A076PY37</accession>
<dbReference type="RefSeq" id="WP_003051956.1">
    <property type="nucleotide sequence ID" value="NZ_CP006704.1"/>
</dbReference>
<organism evidence="3 4">
    <name type="scientific">Comamonas testosteroni TK102</name>
    <dbReference type="NCBI Taxonomy" id="1392005"/>
    <lineage>
        <taxon>Bacteria</taxon>
        <taxon>Pseudomonadati</taxon>
        <taxon>Pseudomonadota</taxon>
        <taxon>Betaproteobacteria</taxon>
        <taxon>Burkholderiales</taxon>
        <taxon>Comamonadaceae</taxon>
        <taxon>Comamonas</taxon>
    </lineage>
</organism>
<dbReference type="InterPro" id="IPR037873">
    <property type="entry name" value="BamE-like"/>
</dbReference>
<evidence type="ECO:0000313" key="4">
    <source>
        <dbReference type="Proteomes" id="UP000028782"/>
    </source>
</evidence>
<evidence type="ECO:0000313" key="3">
    <source>
        <dbReference type="EMBL" id="AIJ48740.1"/>
    </source>
</evidence>
<gene>
    <name evidence="3" type="ORF">O987_23285</name>
</gene>
<protein>
    <recommendedName>
        <fullName evidence="5">Lipoprotein SmpA/OmlA domain-containing protein</fullName>
    </recommendedName>
</protein>
<dbReference type="KEGG" id="ctes:O987_23285"/>
<proteinExistence type="predicted"/>
<evidence type="ECO:0000256" key="2">
    <source>
        <dbReference type="SAM" id="SignalP"/>
    </source>
</evidence>
<reference evidence="3 4" key="1">
    <citation type="journal article" date="2014" name="Genome Announc.">
        <title>Complete Genome Sequence of Polychlorinated Biphenyl Degrader Comamonas testosteroni TK102 (NBRC 109938).</title>
        <authorList>
            <person name="Fukuda K."/>
            <person name="Hosoyama A."/>
            <person name="Tsuchikane K."/>
            <person name="Ohji S."/>
            <person name="Yamazoe A."/>
            <person name="Fujita N."/>
            <person name="Shintani M."/>
            <person name="Kimbara K."/>
        </authorList>
    </citation>
    <scope>NUCLEOTIDE SEQUENCE [LARGE SCALE GENOMIC DNA]</scope>
    <source>
        <strain evidence="3">TK102</strain>
    </source>
</reference>
<evidence type="ECO:0000256" key="1">
    <source>
        <dbReference type="ARBA" id="ARBA00022729"/>
    </source>
</evidence>
<dbReference type="Gene3D" id="3.30.1450.10">
    <property type="match status" value="1"/>
</dbReference>
<sequence>MNIFSRMTAALAAAAISTLALLGCDEQKIKELEEGLSTEADVRAKFGEPERIWNEQDGSRTLEYNRQPAGAKNYMITIGADGKMSALRQVLAPHVFARIVPGMEENEVRRMLGKPAKMMTYQLKQETDWDWNYIDPPTREMQFTVTFGSDGRVLRTLNRERLPDESRG</sequence>
<evidence type="ECO:0008006" key="5">
    <source>
        <dbReference type="Google" id="ProtNLM"/>
    </source>
</evidence>
<feature type="chain" id="PRO_5001716181" description="Lipoprotein SmpA/OmlA domain-containing protein" evidence="2">
    <location>
        <begin position="23"/>
        <end position="168"/>
    </location>
</feature>
<feature type="signal peptide" evidence="2">
    <location>
        <begin position="1"/>
        <end position="22"/>
    </location>
</feature>
<dbReference type="EMBL" id="CP006704">
    <property type="protein sequence ID" value="AIJ48740.1"/>
    <property type="molecule type" value="Genomic_DNA"/>
</dbReference>
<dbReference type="AlphaFoldDB" id="A0A076PY37"/>
<name>A0A076PY37_COMTE</name>
<dbReference type="Proteomes" id="UP000028782">
    <property type="component" value="Chromosome"/>
</dbReference>
<dbReference type="HOGENOM" id="CLU_090266_2_0_4"/>
<keyword evidence="1 2" id="KW-0732">Signal</keyword>
<dbReference type="PROSITE" id="PS51257">
    <property type="entry name" value="PROKAR_LIPOPROTEIN"/>
    <property type="match status" value="1"/>
</dbReference>